<accession>A0ACC0J662</accession>
<proteinExistence type="predicted"/>
<dbReference type="EMBL" id="CM046114">
    <property type="protein sequence ID" value="KAI8419730.1"/>
    <property type="molecule type" value="Genomic_DNA"/>
</dbReference>
<sequence>MLRKIFILIVSLSAAPGRGQLADLLFPRAADSVREMTDSLTRNPFANQPIHFSGDLLGNTLNLLSVLPIAIARTLGGGNGIPSLINNNNLASLGDNFISDYNLGLGNEDCQLRCDQLIAKYGYLVERHDIVTEDGYVLTMFRIPSDGPVVFLQHGLLGSSDDYVIAGPDTGIAYLLAKDGYDVWLGNSRGNKHSRRHVEMDPSQGDYWDFSWHEVGYYDLPAMIDYALNATGQEKLKYIGHSQGTTSFWVMGSERPEYNDKISLMVALSPVAFMSNLKSPIIRLLAPTGGFIHAFVKTIGLHELLPDNNAMKLYRRLLCGAGPPAEILCANLLFLVAGFNVEQLNVTNLPVIYSHVPSGASAKQAAHYGQGVISAKFRQFDYGTAGNLERYGSEQPPDYALENVRAPVSMVYSDADWLADPRDVDELYNKLPNVVDIHKVPHKNFNHLDYVFAKDVKYLIYKRLRKLLSNF</sequence>
<gene>
    <name evidence="1" type="ORF">MSG28_008412</name>
</gene>
<evidence type="ECO:0000313" key="1">
    <source>
        <dbReference type="EMBL" id="KAI8419730.1"/>
    </source>
</evidence>
<protein>
    <submittedName>
        <fullName evidence="1">Uncharacterized protein</fullName>
    </submittedName>
</protein>
<organism evidence="1 2">
    <name type="scientific">Choristoneura fumiferana</name>
    <name type="common">Spruce budworm moth</name>
    <name type="synonym">Archips fumiferana</name>
    <dbReference type="NCBI Taxonomy" id="7141"/>
    <lineage>
        <taxon>Eukaryota</taxon>
        <taxon>Metazoa</taxon>
        <taxon>Ecdysozoa</taxon>
        <taxon>Arthropoda</taxon>
        <taxon>Hexapoda</taxon>
        <taxon>Insecta</taxon>
        <taxon>Pterygota</taxon>
        <taxon>Neoptera</taxon>
        <taxon>Endopterygota</taxon>
        <taxon>Lepidoptera</taxon>
        <taxon>Glossata</taxon>
        <taxon>Ditrysia</taxon>
        <taxon>Tortricoidea</taxon>
        <taxon>Tortricidae</taxon>
        <taxon>Tortricinae</taxon>
        <taxon>Choristoneura</taxon>
    </lineage>
</organism>
<comment type="caution">
    <text evidence="1">The sequence shown here is derived from an EMBL/GenBank/DDBJ whole genome shotgun (WGS) entry which is preliminary data.</text>
</comment>
<keyword evidence="2" id="KW-1185">Reference proteome</keyword>
<dbReference type="Proteomes" id="UP001064048">
    <property type="component" value="Chromosome 14"/>
</dbReference>
<reference evidence="1 2" key="1">
    <citation type="journal article" date="2022" name="Genome Biol. Evol.">
        <title>The Spruce Budworm Genome: Reconstructing the Evolutionary History of Antifreeze Proteins.</title>
        <authorList>
            <person name="Beliveau C."/>
            <person name="Gagne P."/>
            <person name="Picq S."/>
            <person name="Vernygora O."/>
            <person name="Keeling C.I."/>
            <person name="Pinkney K."/>
            <person name="Doucet D."/>
            <person name="Wen F."/>
            <person name="Johnston J.S."/>
            <person name="Maaroufi H."/>
            <person name="Boyle B."/>
            <person name="Laroche J."/>
            <person name="Dewar K."/>
            <person name="Juretic N."/>
            <person name="Blackburn G."/>
            <person name="Nisole A."/>
            <person name="Brunet B."/>
            <person name="Brandao M."/>
            <person name="Lumley L."/>
            <person name="Duan J."/>
            <person name="Quan G."/>
            <person name="Lucarotti C.J."/>
            <person name="Roe A.D."/>
            <person name="Sperling F.A.H."/>
            <person name="Levesque R.C."/>
            <person name="Cusson M."/>
        </authorList>
    </citation>
    <scope>NUCLEOTIDE SEQUENCE [LARGE SCALE GENOMIC DNA]</scope>
    <source>
        <strain evidence="1">Glfc:IPQL:Cfum</strain>
    </source>
</reference>
<name>A0ACC0J662_CHOFU</name>
<evidence type="ECO:0000313" key="2">
    <source>
        <dbReference type="Proteomes" id="UP001064048"/>
    </source>
</evidence>